<keyword evidence="2" id="KW-0472">Membrane</keyword>
<reference evidence="4" key="1">
    <citation type="submission" date="2025-08" db="UniProtKB">
        <authorList>
            <consortium name="Ensembl"/>
        </authorList>
    </citation>
    <scope>IDENTIFICATION</scope>
</reference>
<feature type="compositionally biased region" description="Low complexity" evidence="1">
    <location>
        <begin position="163"/>
        <end position="179"/>
    </location>
</feature>
<keyword evidence="2" id="KW-1133">Transmembrane helix</keyword>
<dbReference type="OMA" id="PEMEAMS"/>
<reference evidence="4" key="2">
    <citation type="submission" date="2025-09" db="UniProtKB">
        <authorList>
            <consortium name="Ensembl"/>
        </authorList>
    </citation>
    <scope>IDENTIFICATION</scope>
</reference>
<dbReference type="InterPro" id="IPR052660">
    <property type="entry name" value="Erythrocyte_Invasion_ImmMod"/>
</dbReference>
<protein>
    <submittedName>
        <fullName evidence="4">RIKEN cDNA 1810055G02 gene</fullName>
    </submittedName>
</protein>
<dbReference type="PANTHER" id="PTHR16021:SF9">
    <property type="entry name" value="CHROMOSOME 11 OPEN READING FRAME 24"/>
    <property type="match status" value="1"/>
</dbReference>
<feature type="compositionally biased region" description="Polar residues" evidence="1">
    <location>
        <begin position="67"/>
        <end position="100"/>
    </location>
</feature>
<dbReference type="PANTHER" id="PTHR16021">
    <property type="entry name" value="MANSC DOMAIN CONTAINING PROTEIN 1"/>
    <property type="match status" value="1"/>
</dbReference>
<evidence type="ECO:0000256" key="1">
    <source>
        <dbReference type="SAM" id="MobiDB-lite"/>
    </source>
</evidence>
<feature type="signal peptide" evidence="3">
    <location>
        <begin position="1"/>
        <end position="20"/>
    </location>
</feature>
<feature type="region of interest" description="Disordered" evidence="1">
    <location>
        <begin position="219"/>
        <end position="296"/>
    </location>
</feature>
<accession>A0A8C5LF59</accession>
<sequence length="370" mass="37866">MWTALVLVWISSLPLSGSLGASDESRKLEGKKTNKYVSAGPVTGLNTTASEKPAVLPPSAVTAEETWATSQNPTGVSAAMTRNRTNTSTLTPAEGTTDNVTSTAPSTPKSATAPGPPSLSTPYAQVPSTGAGTPAATAAPRAQTTAASPTNTSGPASAPPPAKSTRINSPASPVSPSSSQTRDTTIRETTDQPGLNTMTTTAPSVTSVPTVVVTTQAQAAKPTASTVPAPPISPSPKVETTSPTAQPSPAPPTWGIGGPGTPQTPEQVETKTIPGTGIARPTPRSSGDPKVPTTDSCQLSTQGQYLVITSEPLTPSLVNRTFLLALLVLGVTLFITVLVVLGLQAYESYKKKDYTQVDYLINGMYADSEM</sequence>
<dbReference type="Ensembl" id="ENSJJAT00000029900.1">
    <property type="protein sequence ID" value="ENSJJAP00000023323.1"/>
    <property type="gene ID" value="ENSJJAG00000023128.1"/>
</dbReference>
<evidence type="ECO:0000256" key="2">
    <source>
        <dbReference type="SAM" id="Phobius"/>
    </source>
</evidence>
<keyword evidence="2" id="KW-0812">Transmembrane</keyword>
<evidence type="ECO:0000313" key="4">
    <source>
        <dbReference type="Ensembl" id="ENSJJAP00000023323.1"/>
    </source>
</evidence>
<feature type="compositionally biased region" description="Low complexity" evidence="1">
    <location>
        <begin position="101"/>
        <end position="113"/>
    </location>
</feature>
<feature type="compositionally biased region" description="Low complexity" evidence="1">
    <location>
        <begin position="127"/>
        <end position="156"/>
    </location>
</feature>
<dbReference type="GO" id="GO:0005794">
    <property type="term" value="C:Golgi apparatus"/>
    <property type="evidence" value="ECO:0007669"/>
    <property type="project" value="TreeGrafter"/>
</dbReference>
<dbReference type="GeneTree" id="ENSGT00940000153377"/>
<dbReference type="Proteomes" id="UP000694385">
    <property type="component" value="Unassembled WGS sequence"/>
</dbReference>
<proteinExistence type="predicted"/>
<name>A0A8C5LF59_JACJA</name>
<organism evidence="4 5">
    <name type="scientific">Jaculus jaculus</name>
    <name type="common">Lesser Egyptian jerboa</name>
    <dbReference type="NCBI Taxonomy" id="51337"/>
    <lineage>
        <taxon>Eukaryota</taxon>
        <taxon>Metazoa</taxon>
        <taxon>Chordata</taxon>
        <taxon>Craniata</taxon>
        <taxon>Vertebrata</taxon>
        <taxon>Euteleostomi</taxon>
        <taxon>Mammalia</taxon>
        <taxon>Eutheria</taxon>
        <taxon>Euarchontoglires</taxon>
        <taxon>Glires</taxon>
        <taxon>Rodentia</taxon>
        <taxon>Myomorpha</taxon>
        <taxon>Dipodoidea</taxon>
        <taxon>Dipodidae</taxon>
        <taxon>Dipodinae</taxon>
        <taxon>Jaculus</taxon>
    </lineage>
</organism>
<feature type="chain" id="PRO_5034797745" evidence="3">
    <location>
        <begin position="21"/>
        <end position="370"/>
    </location>
</feature>
<dbReference type="AlphaFoldDB" id="A0A8C5LF59"/>
<dbReference type="InterPro" id="IPR041056">
    <property type="entry name" value="DUF5585"/>
</dbReference>
<dbReference type="Pfam" id="PF17823">
    <property type="entry name" value="DUF5585"/>
    <property type="match status" value="1"/>
</dbReference>
<feature type="transmembrane region" description="Helical" evidence="2">
    <location>
        <begin position="322"/>
        <end position="343"/>
    </location>
</feature>
<feature type="region of interest" description="Disordered" evidence="1">
    <location>
        <begin position="60"/>
        <end position="203"/>
    </location>
</feature>
<evidence type="ECO:0000313" key="5">
    <source>
        <dbReference type="Proteomes" id="UP000694385"/>
    </source>
</evidence>
<keyword evidence="3" id="KW-0732">Signal</keyword>
<keyword evidence="5" id="KW-1185">Reference proteome</keyword>
<evidence type="ECO:0000256" key="3">
    <source>
        <dbReference type="SAM" id="SignalP"/>
    </source>
</evidence>